<proteinExistence type="predicted"/>
<comment type="caution">
    <text evidence="2">The sequence shown here is derived from an EMBL/GenBank/DDBJ whole genome shotgun (WGS) entry which is preliminary data.</text>
</comment>
<name>A0ABQ1KWF4_9RHOB</name>
<keyword evidence="1" id="KW-0472">Membrane</keyword>
<evidence type="ECO:0000256" key="1">
    <source>
        <dbReference type="SAM" id="Phobius"/>
    </source>
</evidence>
<protein>
    <submittedName>
        <fullName evidence="2">Uncharacterized protein</fullName>
    </submittedName>
</protein>
<dbReference type="EMBL" id="BMFC01000007">
    <property type="protein sequence ID" value="GGC09091.1"/>
    <property type="molecule type" value="Genomic_DNA"/>
</dbReference>
<keyword evidence="1" id="KW-0812">Transmembrane</keyword>
<evidence type="ECO:0000313" key="3">
    <source>
        <dbReference type="Proteomes" id="UP000645462"/>
    </source>
</evidence>
<keyword evidence="3" id="KW-1185">Reference proteome</keyword>
<reference evidence="3" key="1">
    <citation type="journal article" date="2019" name="Int. J. Syst. Evol. Microbiol.">
        <title>The Global Catalogue of Microorganisms (GCM) 10K type strain sequencing project: providing services to taxonomists for standard genome sequencing and annotation.</title>
        <authorList>
            <consortium name="The Broad Institute Genomics Platform"/>
            <consortium name="The Broad Institute Genome Sequencing Center for Infectious Disease"/>
            <person name="Wu L."/>
            <person name="Ma J."/>
        </authorList>
    </citation>
    <scope>NUCLEOTIDE SEQUENCE [LARGE SCALE GENOMIC DNA]</scope>
    <source>
        <strain evidence="3">CGMCC 1.12478</strain>
    </source>
</reference>
<dbReference type="Proteomes" id="UP000645462">
    <property type="component" value="Unassembled WGS sequence"/>
</dbReference>
<accession>A0ABQ1KWF4</accession>
<sequence length="160" mass="17478">MSGRTLDRLHSAILPKAMEATMSASTILNPHDPDFEKFLYATVGDDHGGRSVSVLSVLARLKLDPWDEAASLGALSRDAAVQRLSQLLARCIDIPSLRQDHHAIAKKLASLLPNRRLSQGESIQITQNRPSVSWGTVLAIIVFLFFLVRLFFTGEAGSGE</sequence>
<gene>
    <name evidence="2" type="ORF">GCM10011363_27130</name>
</gene>
<keyword evidence="1" id="KW-1133">Transmembrane helix</keyword>
<organism evidence="2 3">
    <name type="scientific">Marivita lacus</name>
    <dbReference type="NCBI Taxonomy" id="1323742"/>
    <lineage>
        <taxon>Bacteria</taxon>
        <taxon>Pseudomonadati</taxon>
        <taxon>Pseudomonadota</taxon>
        <taxon>Alphaproteobacteria</taxon>
        <taxon>Rhodobacterales</taxon>
        <taxon>Roseobacteraceae</taxon>
        <taxon>Marivita</taxon>
    </lineage>
</organism>
<evidence type="ECO:0000313" key="2">
    <source>
        <dbReference type="EMBL" id="GGC09091.1"/>
    </source>
</evidence>
<feature type="transmembrane region" description="Helical" evidence="1">
    <location>
        <begin position="132"/>
        <end position="152"/>
    </location>
</feature>